<evidence type="ECO:0000256" key="1">
    <source>
        <dbReference type="SAM" id="SignalP"/>
    </source>
</evidence>
<dbReference type="Proteomes" id="UP000217257">
    <property type="component" value="Chromosome"/>
</dbReference>
<evidence type="ECO:0000313" key="3">
    <source>
        <dbReference type="Proteomes" id="UP000217257"/>
    </source>
</evidence>
<evidence type="ECO:0008006" key="4">
    <source>
        <dbReference type="Google" id="ProtNLM"/>
    </source>
</evidence>
<dbReference type="KEGG" id="cfus:CYFUS_009064"/>
<keyword evidence="1" id="KW-0732">Signal</keyword>
<evidence type="ECO:0000313" key="2">
    <source>
        <dbReference type="EMBL" id="ATB43584.1"/>
    </source>
</evidence>
<feature type="signal peptide" evidence="1">
    <location>
        <begin position="1"/>
        <end position="20"/>
    </location>
</feature>
<protein>
    <recommendedName>
        <fullName evidence="4">Lipoprotein</fullName>
    </recommendedName>
</protein>
<gene>
    <name evidence="2" type="ORF">CYFUS_009064</name>
</gene>
<accession>A0A250JI59</accession>
<sequence>MRREAIVLLTGLLWALGAGAQTPTEEAPPTSPPDNEMSAEASIYARPRTPPRLEAREGRLVRPGDRVDANDVLDEIIDEFAADVARLGASRISPILLERVRVSENMNPEFASVFEARLVAAIYRAANVRVVRCYECYATHAQVEDGTWVVRRGLARREDLQEVMKKYNAQVVLSASLTLYTAPNSFAFDVEMVRGDDASIFFAEGYRVHPHTALLYRSADKVQHREARLKDLEDRINAKPRFNHAVHLGAIIIPTQNHPDGAIWAPYTAYRFTEAFGEERTWRAGGTVAAIINPTRIGGALLEATLLSRINKENVYSINCFGGGSVGFLVTGVTGNSPMINAQAECVLAHRITVQASLGYLVPFASSEDSTYFVGGVTPQLGMGFTW</sequence>
<organism evidence="2 3">
    <name type="scientific">Cystobacter fuscus</name>
    <dbReference type="NCBI Taxonomy" id="43"/>
    <lineage>
        <taxon>Bacteria</taxon>
        <taxon>Pseudomonadati</taxon>
        <taxon>Myxococcota</taxon>
        <taxon>Myxococcia</taxon>
        <taxon>Myxococcales</taxon>
        <taxon>Cystobacterineae</taxon>
        <taxon>Archangiaceae</taxon>
        <taxon>Cystobacter</taxon>
    </lineage>
</organism>
<name>A0A250JI59_9BACT</name>
<dbReference type="RefSeq" id="WP_095990977.1">
    <property type="nucleotide sequence ID" value="NZ_CP022098.1"/>
</dbReference>
<dbReference type="EMBL" id="CP022098">
    <property type="protein sequence ID" value="ATB43584.1"/>
    <property type="molecule type" value="Genomic_DNA"/>
</dbReference>
<feature type="chain" id="PRO_5011970397" description="Lipoprotein" evidence="1">
    <location>
        <begin position="21"/>
        <end position="387"/>
    </location>
</feature>
<reference evidence="2 3" key="1">
    <citation type="submission" date="2017-06" db="EMBL/GenBank/DDBJ databases">
        <title>Sequencing and comparative analysis of myxobacterial genomes.</title>
        <authorList>
            <person name="Rupp O."/>
            <person name="Goesmann A."/>
            <person name="Sogaard-Andersen L."/>
        </authorList>
    </citation>
    <scope>NUCLEOTIDE SEQUENCE [LARGE SCALE GENOMIC DNA]</scope>
    <source>
        <strain evidence="2 3">DSM 52655</strain>
    </source>
</reference>
<proteinExistence type="predicted"/>
<dbReference type="AlphaFoldDB" id="A0A250JI59"/>